<keyword evidence="2" id="KW-1185">Reference proteome</keyword>
<organism evidence="1 2">
    <name type="scientific">Musa balbisiana</name>
    <name type="common">Banana</name>
    <dbReference type="NCBI Taxonomy" id="52838"/>
    <lineage>
        <taxon>Eukaryota</taxon>
        <taxon>Viridiplantae</taxon>
        <taxon>Streptophyta</taxon>
        <taxon>Embryophyta</taxon>
        <taxon>Tracheophyta</taxon>
        <taxon>Spermatophyta</taxon>
        <taxon>Magnoliopsida</taxon>
        <taxon>Liliopsida</taxon>
        <taxon>Zingiberales</taxon>
        <taxon>Musaceae</taxon>
        <taxon>Musa</taxon>
    </lineage>
</organism>
<evidence type="ECO:0000313" key="1">
    <source>
        <dbReference type="EMBL" id="THU52540.1"/>
    </source>
</evidence>
<gene>
    <name evidence="1" type="ORF">C4D60_Mb10t05040</name>
</gene>
<name>A0A4S8IUR0_MUSBA</name>
<reference evidence="1 2" key="1">
    <citation type="journal article" date="2019" name="Nat. Plants">
        <title>Genome sequencing of Musa balbisiana reveals subgenome evolution and function divergence in polyploid bananas.</title>
        <authorList>
            <person name="Yao X."/>
        </authorList>
    </citation>
    <scope>NUCLEOTIDE SEQUENCE [LARGE SCALE GENOMIC DNA]</scope>
    <source>
        <strain evidence="2">cv. DH-PKW</strain>
        <tissue evidence="1">Leaves</tissue>
    </source>
</reference>
<comment type="caution">
    <text evidence="1">The sequence shown here is derived from an EMBL/GenBank/DDBJ whole genome shotgun (WGS) entry which is preliminary data.</text>
</comment>
<dbReference type="Proteomes" id="UP000317650">
    <property type="component" value="Chromosome 10"/>
</dbReference>
<dbReference type="EMBL" id="PYDT01000008">
    <property type="protein sequence ID" value="THU52540.1"/>
    <property type="molecule type" value="Genomic_DNA"/>
</dbReference>
<accession>A0A4S8IUR0</accession>
<proteinExistence type="predicted"/>
<sequence>MSISSIEPSSGALKISFLIRGRIVAFLNQVEATTTTTSLRDRSSGLAQRVRRGKSKSAFLGTPGRARRRAGNRVYEGGGVRCNSWVAFAPWKVDDFGTVVSAEALKCPLEDLTSAVRTHFVKV</sequence>
<evidence type="ECO:0000313" key="2">
    <source>
        <dbReference type="Proteomes" id="UP000317650"/>
    </source>
</evidence>
<protein>
    <submittedName>
        <fullName evidence="1">Uncharacterized protein</fullName>
    </submittedName>
</protein>
<dbReference type="AlphaFoldDB" id="A0A4S8IUR0"/>